<sequence length="133" mass="14399">MVNEAYFNSCSVEASNKQNNHYAKNGELYRVSTRKHPHTHPPSASSSCPSSLHLFFSSPSQSPHAKPTHTGGSVGCGLRLCSHNGCGRSKTRKHECAPAEQWVDEDDGDGDEGGVDGDDDDVMVELKLNQKMA</sequence>
<feature type="region of interest" description="Disordered" evidence="1">
    <location>
        <begin position="31"/>
        <end position="72"/>
    </location>
</feature>
<evidence type="ECO:0000313" key="2">
    <source>
        <dbReference type="EMBL" id="KAJ6398479.1"/>
    </source>
</evidence>
<keyword evidence="3" id="KW-1185">Reference proteome</keyword>
<evidence type="ECO:0000256" key="1">
    <source>
        <dbReference type="SAM" id="MobiDB-lite"/>
    </source>
</evidence>
<reference evidence="2" key="2">
    <citation type="journal article" date="2023" name="Int. J. Mol. Sci.">
        <title>De Novo Assembly and Annotation of 11 Diverse Shrub Willow (Salix) Genomes Reveals Novel Gene Organization in Sex-Linked Regions.</title>
        <authorList>
            <person name="Hyden B."/>
            <person name="Feng K."/>
            <person name="Yates T.B."/>
            <person name="Jawdy S."/>
            <person name="Cereghino C."/>
            <person name="Smart L.B."/>
            <person name="Muchero W."/>
        </authorList>
    </citation>
    <scope>NUCLEOTIDE SEQUENCE</scope>
    <source>
        <tissue evidence="2">Shoot tip</tissue>
    </source>
</reference>
<feature type="compositionally biased region" description="Low complexity" evidence="1">
    <location>
        <begin position="41"/>
        <end position="64"/>
    </location>
</feature>
<organism evidence="2 3">
    <name type="scientific">Salix suchowensis</name>
    <dbReference type="NCBI Taxonomy" id="1278906"/>
    <lineage>
        <taxon>Eukaryota</taxon>
        <taxon>Viridiplantae</taxon>
        <taxon>Streptophyta</taxon>
        <taxon>Embryophyta</taxon>
        <taxon>Tracheophyta</taxon>
        <taxon>Spermatophyta</taxon>
        <taxon>Magnoliopsida</taxon>
        <taxon>eudicotyledons</taxon>
        <taxon>Gunneridae</taxon>
        <taxon>Pentapetalae</taxon>
        <taxon>rosids</taxon>
        <taxon>fabids</taxon>
        <taxon>Malpighiales</taxon>
        <taxon>Salicaceae</taxon>
        <taxon>Saliceae</taxon>
        <taxon>Salix</taxon>
    </lineage>
</organism>
<protein>
    <submittedName>
        <fullName evidence="2">Uncharacterized protein</fullName>
    </submittedName>
</protein>
<accession>A0ABQ9CFI2</accession>
<feature type="region of interest" description="Disordered" evidence="1">
    <location>
        <begin position="86"/>
        <end position="120"/>
    </location>
</feature>
<reference evidence="2" key="1">
    <citation type="submission" date="2022-10" db="EMBL/GenBank/DDBJ databases">
        <authorList>
            <person name="Hyden B.L."/>
            <person name="Feng K."/>
            <person name="Yates T."/>
            <person name="Jawdy S."/>
            <person name="Smart L.B."/>
            <person name="Muchero W."/>
        </authorList>
    </citation>
    <scope>NUCLEOTIDE SEQUENCE</scope>
    <source>
        <tissue evidence="2">Shoot tip</tissue>
    </source>
</reference>
<dbReference type="EMBL" id="JAPFFI010000003">
    <property type="protein sequence ID" value="KAJ6398479.1"/>
    <property type="molecule type" value="Genomic_DNA"/>
</dbReference>
<comment type="caution">
    <text evidence="2">The sequence shown here is derived from an EMBL/GenBank/DDBJ whole genome shotgun (WGS) entry which is preliminary data.</text>
</comment>
<dbReference type="Proteomes" id="UP001141253">
    <property type="component" value="Chromosome 5"/>
</dbReference>
<proteinExistence type="predicted"/>
<name>A0ABQ9CFI2_9ROSI</name>
<feature type="compositionally biased region" description="Acidic residues" evidence="1">
    <location>
        <begin position="102"/>
        <end position="120"/>
    </location>
</feature>
<evidence type="ECO:0000313" key="3">
    <source>
        <dbReference type="Proteomes" id="UP001141253"/>
    </source>
</evidence>
<gene>
    <name evidence="2" type="ORF">OIU77_019303</name>
</gene>